<feature type="region of interest" description="Disordered" evidence="1">
    <location>
        <begin position="1"/>
        <end position="36"/>
    </location>
</feature>
<reference evidence="2 3" key="1">
    <citation type="submission" date="2008-07" db="EMBL/GenBank/DDBJ databases">
        <authorList>
            <person name="El-Sayed N."/>
            <person name="Caler E."/>
            <person name="Inman J."/>
            <person name="Amedeo P."/>
            <person name="Hass B."/>
            <person name="Wortman J."/>
        </authorList>
    </citation>
    <scope>NUCLEOTIDE SEQUENCE [LARGE SCALE GENOMIC DNA]</scope>
    <source>
        <strain evidence="3">ATCC 50983 / TXsc</strain>
    </source>
</reference>
<keyword evidence="3" id="KW-1185">Reference proteome</keyword>
<name>C5KIV0_PERM5</name>
<evidence type="ECO:0000313" key="2">
    <source>
        <dbReference type="EMBL" id="EER15586.1"/>
    </source>
</evidence>
<dbReference type="EMBL" id="GG673381">
    <property type="protein sequence ID" value="EER15586.1"/>
    <property type="molecule type" value="Genomic_DNA"/>
</dbReference>
<dbReference type="OrthoDB" id="10425493at2759"/>
<gene>
    <name evidence="2" type="ORF">Pmar_PMAR016216</name>
</gene>
<dbReference type="AlphaFoldDB" id="C5KIV0"/>
<evidence type="ECO:0000256" key="1">
    <source>
        <dbReference type="SAM" id="MobiDB-lite"/>
    </source>
</evidence>
<organism evidence="3">
    <name type="scientific">Perkinsus marinus (strain ATCC 50983 / TXsc)</name>
    <dbReference type="NCBI Taxonomy" id="423536"/>
    <lineage>
        <taxon>Eukaryota</taxon>
        <taxon>Sar</taxon>
        <taxon>Alveolata</taxon>
        <taxon>Perkinsozoa</taxon>
        <taxon>Perkinsea</taxon>
        <taxon>Perkinsida</taxon>
        <taxon>Perkinsidae</taxon>
        <taxon>Perkinsus</taxon>
    </lineage>
</organism>
<dbReference type="RefSeq" id="XP_002783790.1">
    <property type="nucleotide sequence ID" value="XM_002783744.1"/>
</dbReference>
<sequence length="140" mass="15401">MTSSTEGKAEAQEKGSSLPPTTSFTKGMVDTSGESSYLRNRDCQGELVVIGQISHGFDFGPYKSSIGLRVEFSVVFPGTEANEEDSGTIKGEQWLGKCRKLGWMPISSQTLRSEQTQTCYRDVIECEVIVRRAAKLRLAL</sequence>
<dbReference type="Proteomes" id="UP000007800">
    <property type="component" value="Unassembled WGS sequence"/>
</dbReference>
<proteinExistence type="predicted"/>
<feature type="compositionally biased region" description="Polar residues" evidence="1">
    <location>
        <begin position="14"/>
        <end position="25"/>
    </location>
</feature>
<accession>C5KIV0</accession>
<dbReference type="GeneID" id="9046398"/>
<dbReference type="InParanoid" id="C5KIV0"/>
<evidence type="ECO:0000313" key="3">
    <source>
        <dbReference type="Proteomes" id="UP000007800"/>
    </source>
</evidence>
<protein>
    <submittedName>
        <fullName evidence="2">Uncharacterized protein</fullName>
    </submittedName>
</protein>